<comment type="subcellular location">
    <subcellularLocation>
        <location evidence="1 7">Cytoplasm</location>
    </subcellularLocation>
</comment>
<dbReference type="Pfam" id="PF13242">
    <property type="entry name" value="Hydrolase_like"/>
    <property type="match status" value="1"/>
</dbReference>
<dbReference type="InterPro" id="IPR006549">
    <property type="entry name" value="HAD-SF_hydro_IIIA"/>
</dbReference>
<evidence type="ECO:0000313" key="9">
    <source>
        <dbReference type="Proteomes" id="UP001065322"/>
    </source>
</evidence>
<comment type="similarity">
    <text evidence="7">Belongs to the gmhB family.</text>
</comment>
<dbReference type="NCBIfam" id="TIGR01662">
    <property type="entry name" value="HAD-SF-IIIA"/>
    <property type="match status" value="1"/>
</dbReference>
<dbReference type="PANTHER" id="PTHR42891:SF1">
    <property type="entry name" value="D-GLYCERO-BETA-D-MANNO-HEPTOSE-1,7-BISPHOSPHATE 7-PHOSPHATASE"/>
    <property type="match status" value="1"/>
</dbReference>
<dbReference type="Gene3D" id="3.40.50.1000">
    <property type="entry name" value="HAD superfamily/HAD-like"/>
    <property type="match status" value="1"/>
</dbReference>
<accession>A0ABY6A3U8</accession>
<dbReference type="InterPro" id="IPR006543">
    <property type="entry name" value="Histidinol-phos"/>
</dbReference>
<keyword evidence="5 7" id="KW-0119">Carbohydrate metabolism</keyword>
<evidence type="ECO:0000256" key="2">
    <source>
        <dbReference type="ARBA" id="ARBA00022490"/>
    </source>
</evidence>
<dbReference type="EMBL" id="CP054475">
    <property type="protein sequence ID" value="UXD85939.1"/>
    <property type="molecule type" value="Genomic_DNA"/>
</dbReference>
<keyword evidence="2 7" id="KW-0963">Cytoplasm</keyword>
<organism evidence="8 9">
    <name type="scientific">Thalassolituus hydrocarboniclasticus</name>
    <dbReference type="NCBI Taxonomy" id="2742796"/>
    <lineage>
        <taxon>Bacteria</taxon>
        <taxon>Pseudomonadati</taxon>
        <taxon>Pseudomonadota</taxon>
        <taxon>Gammaproteobacteria</taxon>
        <taxon>Oceanospirillales</taxon>
        <taxon>Oceanospirillaceae</taxon>
        <taxon>Thalassolituus</taxon>
    </lineage>
</organism>
<proteinExistence type="inferred from homology"/>
<gene>
    <name evidence="8" type="primary">gmhB</name>
    <name evidence="8" type="ORF">HUF19_00060</name>
</gene>
<dbReference type="GO" id="GO:0034200">
    <property type="term" value="F:D-glycero-beta-D-manno-heptose 1,7-bisphosphate 7-phosphatase activity"/>
    <property type="evidence" value="ECO:0007669"/>
    <property type="project" value="UniProtKB-EC"/>
</dbReference>
<dbReference type="NCBIfam" id="NF006506">
    <property type="entry name" value="PRK08942.1"/>
    <property type="match status" value="1"/>
</dbReference>
<reference evidence="9" key="1">
    <citation type="submission" date="2020-06" db="EMBL/GenBank/DDBJ databases">
        <title>Thalassolituus marinus alknpb1M-1, a hydrocarbon-degrading bacterium isolated from the deep-sea overlying water using an in-situ strategy from the South China Sea basin.</title>
        <authorList>
            <person name="Dong C."/>
            <person name="Chen Y."/>
            <person name="Shao Z."/>
        </authorList>
    </citation>
    <scope>NUCLEOTIDE SEQUENCE [LARGE SCALE GENOMIC DNA]</scope>
    <source>
        <strain evidence="9">alknpb1M-1</strain>
    </source>
</reference>
<dbReference type="RefSeq" id="WP_260997938.1">
    <property type="nucleotide sequence ID" value="NZ_CP054475.1"/>
</dbReference>
<keyword evidence="4 7" id="KW-0378">Hydrolase</keyword>
<dbReference type="CDD" id="cd07503">
    <property type="entry name" value="HAD_HisB-N"/>
    <property type="match status" value="1"/>
</dbReference>
<evidence type="ECO:0000256" key="5">
    <source>
        <dbReference type="ARBA" id="ARBA00023277"/>
    </source>
</evidence>
<dbReference type="SUPFAM" id="SSF56784">
    <property type="entry name" value="HAD-like"/>
    <property type="match status" value="1"/>
</dbReference>
<dbReference type="PANTHER" id="PTHR42891">
    <property type="entry name" value="D-GLYCERO-BETA-D-MANNO-HEPTOSE-1,7-BISPHOSPHATE 7-PHOSPHATASE"/>
    <property type="match status" value="1"/>
</dbReference>
<keyword evidence="9" id="KW-1185">Reference proteome</keyword>
<evidence type="ECO:0000256" key="4">
    <source>
        <dbReference type="ARBA" id="ARBA00022801"/>
    </source>
</evidence>
<dbReference type="Proteomes" id="UP001065322">
    <property type="component" value="Chromosome"/>
</dbReference>
<dbReference type="PIRSF" id="PIRSF004682">
    <property type="entry name" value="GmhB"/>
    <property type="match status" value="1"/>
</dbReference>
<name>A0ABY6A3U8_9GAMM</name>
<evidence type="ECO:0000256" key="1">
    <source>
        <dbReference type="ARBA" id="ARBA00004496"/>
    </source>
</evidence>
<sequence>MKLIILDRDGVLNEDSDDYVKSVDEWQPITGSAEAVGRLCEAGYTIAVATNQSGLARGYFSLGDLEAMHSKMINLAAEHNGRFAHIAFCPHGPDDHCDCRKPLPGLIHQIEKALGTSAEGCWMVGDSIRDLEAGIVAGCRPALVRTGKGEKSIAKLADAGLGQTQVFDNLAAFADFVLKNG</sequence>
<dbReference type="EC" id="3.1.3.-" evidence="7"/>
<dbReference type="InterPro" id="IPR036412">
    <property type="entry name" value="HAD-like_sf"/>
</dbReference>
<evidence type="ECO:0000313" key="8">
    <source>
        <dbReference type="EMBL" id="UXD85939.1"/>
    </source>
</evidence>
<dbReference type="InterPro" id="IPR023214">
    <property type="entry name" value="HAD_sf"/>
</dbReference>
<evidence type="ECO:0000256" key="7">
    <source>
        <dbReference type="PIRNR" id="PIRNR004682"/>
    </source>
</evidence>
<dbReference type="InterPro" id="IPR004446">
    <property type="entry name" value="Heptose_bisP_phosphatase"/>
</dbReference>
<evidence type="ECO:0000256" key="6">
    <source>
        <dbReference type="ARBA" id="ARBA00031828"/>
    </source>
</evidence>
<keyword evidence="3" id="KW-0479">Metal-binding</keyword>
<evidence type="ECO:0000256" key="3">
    <source>
        <dbReference type="ARBA" id="ARBA00022723"/>
    </source>
</evidence>
<protein>
    <recommendedName>
        <fullName evidence="6 7">D,D-heptose 1,7-bisphosphate phosphatase</fullName>
        <ecNumber evidence="7">3.1.3.-</ecNumber>
    </recommendedName>
</protein>
<dbReference type="NCBIfam" id="TIGR01656">
    <property type="entry name" value="Histidinol-ppas"/>
    <property type="match status" value="1"/>
</dbReference>